<dbReference type="CDD" id="cd00303">
    <property type="entry name" value="retropepsin_like"/>
    <property type="match status" value="1"/>
</dbReference>
<dbReference type="PROSITE" id="PS00141">
    <property type="entry name" value="ASP_PROTEASE"/>
    <property type="match status" value="1"/>
</dbReference>
<dbReference type="Gramene" id="Psat04G0246300-T1">
    <property type="protein sequence ID" value="KAI5417850.1"/>
    <property type="gene ID" value="KIW84_042463"/>
</dbReference>
<reference evidence="1 2" key="1">
    <citation type="journal article" date="2022" name="Nat. Genet.">
        <title>Improved pea reference genome and pan-genome highlight genomic features and evolutionary characteristics.</title>
        <authorList>
            <person name="Yang T."/>
            <person name="Liu R."/>
            <person name="Luo Y."/>
            <person name="Hu S."/>
            <person name="Wang D."/>
            <person name="Wang C."/>
            <person name="Pandey M.K."/>
            <person name="Ge S."/>
            <person name="Xu Q."/>
            <person name="Li N."/>
            <person name="Li G."/>
            <person name="Huang Y."/>
            <person name="Saxena R.K."/>
            <person name="Ji Y."/>
            <person name="Li M."/>
            <person name="Yan X."/>
            <person name="He Y."/>
            <person name="Liu Y."/>
            <person name="Wang X."/>
            <person name="Xiang C."/>
            <person name="Varshney R.K."/>
            <person name="Ding H."/>
            <person name="Gao S."/>
            <person name="Zong X."/>
        </authorList>
    </citation>
    <scope>NUCLEOTIDE SEQUENCE [LARGE SCALE GENOMIC DNA]</scope>
    <source>
        <strain evidence="1 2">cv. Zhongwan 6</strain>
    </source>
</reference>
<keyword evidence="2" id="KW-1185">Reference proteome</keyword>
<dbReference type="GO" id="GO:0006508">
    <property type="term" value="P:proteolysis"/>
    <property type="evidence" value="ECO:0007669"/>
    <property type="project" value="InterPro"/>
</dbReference>
<evidence type="ECO:0000313" key="2">
    <source>
        <dbReference type="Proteomes" id="UP001058974"/>
    </source>
</evidence>
<organism evidence="1 2">
    <name type="scientific">Pisum sativum</name>
    <name type="common">Garden pea</name>
    <name type="synonym">Lathyrus oleraceus</name>
    <dbReference type="NCBI Taxonomy" id="3888"/>
    <lineage>
        <taxon>Eukaryota</taxon>
        <taxon>Viridiplantae</taxon>
        <taxon>Streptophyta</taxon>
        <taxon>Embryophyta</taxon>
        <taxon>Tracheophyta</taxon>
        <taxon>Spermatophyta</taxon>
        <taxon>Magnoliopsida</taxon>
        <taxon>eudicotyledons</taxon>
        <taxon>Gunneridae</taxon>
        <taxon>Pentapetalae</taxon>
        <taxon>rosids</taxon>
        <taxon>fabids</taxon>
        <taxon>Fabales</taxon>
        <taxon>Fabaceae</taxon>
        <taxon>Papilionoideae</taxon>
        <taxon>50 kb inversion clade</taxon>
        <taxon>NPAAA clade</taxon>
        <taxon>Hologalegina</taxon>
        <taxon>IRL clade</taxon>
        <taxon>Fabeae</taxon>
        <taxon>Lathyrus</taxon>
    </lineage>
</organism>
<dbReference type="SUPFAM" id="SSF50630">
    <property type="entry name" value="Acid proteases"/>
    <property type="match status" value="1"/>
</dbReference>
<dbReference type="InterPro" id="IPR021109">
    <property type="entry name" value="Peptidase_aspartic_dom_sf"/>
</dbReference>
<dbReference type="InterPro" id="IPR001969">
    <property type="entry name" value="Aspartic_peptidase_AS"/>
</dbReference>
<dbReference type="Proteomes" id="UP001058974">
    <property type="component" value="Chromosome 4"/>
</dbReference>
<dbReference type="Gene3D" id="2.40.70.10">
    <property type="entry name" value="Acid Proteases"/>
    <property type="match status" value="1"/>
</dbReference>
<accession>A0A9D4XFF3</accession>
<evidence type="ECO:0000313" key="1">
    <source>
        <dbReference type="EMBL" id="KAI5417850.1"/>
    </source>
</evidence>
<dbReference type="GO" id="GO:0004190">
    <property type="term" value="F:aspartic-type endopeptidase activity"/>
    <property type="evidence" value="ECO:0007669"/>
    <property type="project" value="InterPro"/>
</dbReference>
<sequence>MVNIADIMKVTRSGCVFGQVFPRAVEDVSVSKKADIPVANPVGAPTCQSGESSKLKTNDNDDMFRLIKRSEFNIFDDVVANITSCNNLSLCDEELPEEGINHNLALHISMNCKEDALSNVLVDTGSSLNVLPKSTLSRLSYQGAPMRYNSVVVKAFNGSCKIVIGEVDLLVKIGLSDFQITFKVMDIHPTYNCLLGRPWIPEAGAVTSTLHQKLKFMKNDKLVVVGGEKALWVSHLSYFTYVDVEEEVGTSFQALSIADELKKTGKPMSSLKDAQEAIQAGSTANVV</sequence>
<dbReference type="EMBL" id="JAMSHJ010000004">
    <property type="protein sequence ID" value="KAI5417850.1"/>
    <property type="molecule type" value="Genomic_DNA"/>
</dbReference>
<gene>
    <name evidence="1" type="ORF">KIW84_042463</name>
</gene>
<name>A0A9D4XFF3_PEA</name>
<dbReference type="PANTHER" id="PTHR33240:SF15">
    <property type="entry name" value="GAG-PRO-LIKE PROTEIN"/>
    <property type="match status" value="1"/>
</dbReference>
<comment type="caution">
    <text evidence="1">The sequence shown here is derived from an EMBL/GenBank/DDBJ whole genome shotgun (WGS) entry which is preliminary data.</text>
</comment>
<proteinExistence type="predicted"/>
<protein>
    <submittedName>
        <fullName evidence="1">Uncharacterized protein</fullName>
    </submittedName>
</protein>
<dbReference type="PANTHER" id="PTHR33240">
    <property type="entry name" value="OS08G0508500 PROTEIN"/>
    <property type="match status" value="1"/>
</dbReference>
<dbReference type="AlphaFoldDB" id="A0A9D4XFF3"/>